<accession>A0A0C2VU46</accession>
<name>A0A0C2VU46_9BACL</name>
<reference evidence="1 2" key="1">
    <citation type="submission" date="2015-01" db="EMBL/GenBank/DDBJ databases">
        <title>Jeotgalibacillus campisalis genome sequencing.</title>
        <authorList>
            <person name="Goh K.M."/>
            <person name="Chan K.-G."/>
            <person name="Yaakop A.S."/>
            <person name="Ee R."/>
            <person name="Gan H.M."/>
            <person name="Chan C.S."/>
        </authorList>
    </citation>
    <scope>NUCLEOTIDE SEQUENCE [LARGE SCALE GENOMIC DNA]</scope>
    <source>
        <strain evidence="1 2">SF-57</strain>
    </source>
</reference>
<organism evidence="1 2">
    <name type="scientific">Jeotgalibacillus campisalis</name>
    <dbReference type="NCBI Taxonomy" id="220754"/>
    <lineage>
        <taxon>Bacteria</taxon>
        <taxon>Bacillati</taxon>
        <taxon>Bacillota</taxon>
        <taxon>Bacilli</taxon>
        <taxon>Bacillales</taxon>
        <taxon>Caryophanaceae</taxon>
        <taxon>Jeotgalibacillus</taxon>
    </lineage>
</organism>
<dbReference type="Proteomes" id="UP000031972">
    <property type="component" value="Unassembled WGS sequence"/>
</dbReference>
<evidence type="ECO:0000313" key="2">
    <source>
        <dbReference type="Proteomes" id="UP000031972"/>
    </source>
</evidence>
<dbReference type="AlphaFoldDB" id="A0A0C2VU46"/>
<gene>
    <name evidence="1" type="ORF">KR50_21130</name>
</gene>
<proteinExistence type="predicted"/>
<keyword evidence="2" id="KW-1185">Reference proteome</keyword>
<comment type="caution">
    <text evidence="1">The sequence shown here is derived from an EMBL/GenBank/DDBJ whole genome shotgun (WGS) entry which is preliminary data.</text>
</comment>
<protein>
    <submittedName>
        <fullName evidence="1">Uncharacterized protein</fullName>
    </submittedName>
</protein>
<evidence type="ECO:0000313" key="1">
    <source>
        <dbReference type="EMBL" id="KIL47946.1"/>
    </source>
</evidence>
<dbReference type="EMBL" id="JXRR01000014">
    <property type="protein sequence ID" value="KIL47946.1"/>
    <property type="molecule type" value="Genomic_DNA"/>
</dbReference>
<sequence>MLIKVVEFMDGKVEDLNVLNKIKKETVFRKLSKPAMINI</sequence>
<dbReference type="PATRIC" id="fig|220754.4.peg.2130"/>